<dbReference type="Gene3D" id="3.30.70.260">
    <property type="match status" value="1"/>
</dbReference>
<evidence type="ECO:0000256" key="6">
    <source>
        <dbReference type="ARBA" id="ARBA00021582"/>
    </source>
</evidence>
<dbReference type="CDD" id="cd12174">
    <property type="entry name" value="PGDH_like_3"/>
    <property type="match status" value="1"/>
</dbReference>
<proteinExistence type="inferred from homology"/>
<protein>
    <recommendedName>
        <fullName evidence="6">D-3-phosphoglycerate dehydrogenase</fullName>
        <ecNumber evidence="4">1.1.1.399</ecNumber>
        <ecNumber evidence="5">1.1.1.95</ecNumber>
    </recommendedName>
    <alternativeName>
        <fullName evidence="9">2-oxoglutarate reductase</fullName>
    </alternativeName>
</protein>
<dbReference type="Pfam" id="PF02826">
    <property type="entry name" value="2-Hacid_dh_C"/>
    <property type="match status" value="1"/>
</dbReference>
<dbReference type="PROSITE" id="PS51671">
    <property type="entry name" value="ACT"/>
    <property type="match status" value="1"/>
</dbReference>
<dbReference type="EC" id="1.1.1.95" evidence="5"/>
<evidence type="ECO:0000256" key="1">
    <source>
        <dbReference type="ARBA" id="ARBA00003800"/>
    </source>
</evidence>
<dbReference type="EMBL" id="JAGFNZ010000002">
    <property type="protein sequence ID" value="MBW7572549.1"/>
    <property type="molecule type" value="Genomic_DNA"/>
</dbReference>
<evidence type="ECO:0000256" key="11">
    <source>
        <dbReference type="ARBA" id="ARBA00048731"/>
    </source>
</evidence>
<keyword evidence="8" id="KW-0520">NAD</keyword>
<organism evidence="14 15">
    <name type="scientific">Caproiciproducens faecalis</name>
    <dbReference type="NCBI Taxonomy" id="2820301"/>
    <lineage>
        <taxon>Bacteria</taxon>
        <taxon>Bacillati</taxon>
        <taxon>Bacillota</taxon>
        <taxon>Clostridia</taxon>
        <taxon>Eubacteriales</taxon>
        <taxon>Acutalibacteraceae</taxon>
        <taxon>Caproiciproducens</taxon>
    </lineage>
</organism>
<feature type="domain" description="ACT" evidence="13">
    <location>
        <begin position="321"/>
        <end position="390"/>
    </location>
</feature>
<gene>
    <name evidence="14" type="ORF">J5W02_06960</name>
</gene>
<dbReference type="CDD" id="cd04901">
    <property type="entry name" value="ACT_3PGDH"/>
    <property type="match status" value="1"/>
</dbReference>
<dbReference type="Gene3D" id="3.40.50.720">
    <property type="entry name" value="NAD(P)-binding Rossmann-like Domain"/>
    <property type="match status" value="2"/>
</dbReference>
<dbReference type="PANTHER" id="PTHR42938">
    <property type="entry name" value="FORMATE DEHYDROGENASE 1"/>
    <property type="match status" value="1"/>
</dbReference>
<evidence type="ECO:0000256" key="5">
    <source>
        <dbReference type="ARBA" id="ARBA00013143"/>
    </source>
</evidence>
<evidence type="ECO:0000256" key="10">
    <source>
        <dbReference type="ARBA" id="ARBA00048126"/>
    </source>
</evidence>
<dbReference type="SUPFAM" id="SSF55021">
    <property type="entry name" value="ACT-like"/>
    <property type="match status" value="1"/>
</dbReference>
<name>A0ABS7DN53_9FIRM</name>
<accession>A0ABS7DN53</accession>
<comment type="catalytic activity">
    <reaction evidence="10">
        <text>(R)-2-hydroxyglutarate + NAD(+) = 2-oxoglutarate + NADH + H(+)</text>
        <dbReference type="Rhea" id="RHEA:49612"/>
        <dbReference type="ChEBI" id="CHEBI:15378"/>
        <dbReference type="ChEBI" id="CHEBI:15801"/>
        <dbReference type="ChEBI" id="CHEBI:16810"/>
        <dbReference type="ChEBI" id="CHEBI:57540"/>
        <dbReference type="ChEBI" id="CHEBI:57945"/>
        <dbReference type="EC" id="1.1.1.399"/>
    </reaction>
</comment>
<dbReference type="SUPFAM" id="SSF51735">
    <property type="entry name" value="NAD(P)-binding Rossmann-fold domains"/>
    <property type="match status" value="1"/>
</dbReference>
<comment type="caution">
    <text evidence="14">The sequence shown here is derived from an EMBL/GenBank/DDBJ whole genome shotgun (WGS) entry which is preliminary data.</text>
</comment>
<keyword evidence="7 12" id="KW-0560">Oxidoreductase</keyword>
<comment type="similarity">
    <text evidence="3 12">Belongs to the D-isomer specific 2-hydroxyacid dehydrogenase family.</text>
</comment>
<dbReference type="InterPro" id="IPR006140">
    <property type="entry name" value="D-isomer_DH_NAD-bd"/>
</dbReference>
<dbReference type="PROSITE" id="PS00065">
    <property type="entry name" value="D_2_HYDROXYACID_DH_1"/>
    <property type="match status" value="1"/>
</dbReference>
<evidence type="ECO:0000256" key="4">
    <source>
        <dbReference type="ARBA" id="ARBA00013001"/>
    </source>
</evidence>
<dbReference type="RefSeq" id="WP_219964948.1">
    <property type="nucleotide sequence ID" value="NZ_JAGFNZ010000002.1"/>
</dbReference>
<dbReference type="Pfam" id="PF00389">
    <property type="entry name" value="2-Hacid_dh"/>
    <property type="match status" value="1"/>
</dbReference>
<evidence type="ECO:0000256" key="9">
    <source>
        <dbReference type="ARBA" id="ARBA00030455"/>
    </source>
</evidence>
<dbReference type="InterPro" id="IPR045865">
    <property type="entry name" value="ACT-like_dom_sf"/>
</dbReference>
<evidence type="ECO:0000256" key="7">
    <source>
        <dbReference type="ARBA" id="ARBA00023002"/>
    </source>
</evidence>
<evidence type="ECO:0000259" key="13">
    <source>
        <dbReference type="PROSITE" id="PS51671"/>
    </source>
</evidence>
<dbReference type="SUPFAM" id="SSF52283">
    <property type="entry name" value="Formate/glycerate dehydrogenase catalytic domain-like"/>
    <property type="match status" value="1"/>
</dbReference>
<sequence length="390" mass="41799">MYEIKCLNKISEVGTSRFDENYHCSESVENPDAVLVRSASMHDMELPKSLLAIARAGAGVNNIPLDKCSEQGIVVFNTPGANANAVKELVLAGLLLSSRKIVPAIEWAKTLKGKGDEVGKLVEKGKGAFVGPEIGGKTLGVVGLGAIGILVANAARSLGMEVYGYDPYLSVDAAWGLSRSIRHARTLDEIYASCDYITVHVPLTPDTKGMINKESIAKMKDGVRLLNFARGDLAVSSDVISALESGKAAAYVTDFPSDDMLGVDGVIAIPHLGASTPESEDNCARMAAGELMEYLQNGNIKNSVNMPAVSMPRDCSSCSIRICILHRNIPNTISRLSGALAESGINIENMQSKSKKDYAYTILDVTGDVKETTAEHIQTFPEIIRVRILR</sequence>
<comment type="catalytic activity">
    <reaction evidence="11">
        <text>(2R)-3-phosphoglycerate + NAD(+) = 3-phosphooxypyruvate + NADH + H(+)</text>
        <dbReference type="Rhea" id="RHEA:12641"/>
        <dbReference type="ChEBI" id="CHEBI:15378"/>
        <dbReference type="ChEBI" id="CHEBI:18110"/>
        <dbReference type="ChEBI" id="CHEBI:57540"/>
        <dbReference type="ChEBI" id="CHEBI:57945"/>
        <dbReference type="ChEBI" id="CHEBI:58272"/>
        <dbReference type="EC" id="1.1.1.95"/>
    </reaction>
</comment>
<comment type="function">
    <text evidence="1">Catalyzes the reversible oxidation of 3-phospho-D-glycerate to 3-phosphonooxypyruvate, the first step of the phosphorylated L-serine biosynthesis pathway. Also catalyzes the reversible oxidation of 2-hydroxyglutarate to 2-oxoglutarate.</text>
</comment>
<keyword evidence="15" id="KW-1185">Reference proteome</keyword>
<evidence type="ECO:0000256" key="2">
    <source>
        <dbReference type="ARBA" id="ARBA00005216"/>
    </source>
</evidence>
<dbReference type="InterPro" id="IPR029752">
    <property type="entry name" value="D-isomer_DH_CS1"/>
</dbReference>
<dbReference type="EC" id="1.1.1.399" evidence="4"/>
<dbReference type="InterPro" id="IPR036291">
    <property type="entry name" value="NAD(P)-bd_dom_sf"/>
</dbReference>
<reference evidence="14 15" key="1">
    <citation type="submission" date="2021-03" db="EMBL/GenBank/DDBJ databases">
        <title>Caproiciproducens sp. nov. isolated from feces of cow.</title>
        <authorList>
            <person name="Choi J.-Y."/>
        </authorList>
    </citation>
    <scope>NUCLEOTIDE SEQUENCE [LARGE SCALE GENOMIC DNA]</scope>
    <source>
        <strain evidence="14 15">AGMB10547</strain>
    </source>
</reference>
<dbReference type="Proteomes" id="UP000719942">
    <property type="component" value="Unassembled WGS sequence"/>
</dbReference>
<comment type="pathway">
    <text evidence="2">Amino-acid biosynthesis; L-serine biosynthesis; L-serine from 3-phospho-D-glycerate: step 1/3.</text>
</comment>
<evidence type="ECO:0000256" key="8">
    <source>
        <dbReference type="ARBA" id="ARBA00023027"/>
    </source>
</evidence>
<dbReference type="InterPro" id="IPR006139">
    <property type="entry name" value="D-isomer_2_OHA_DH_cat_dom"/>
</dbReference>
<evidence type="ECO:0000256" key="3">
    <source>
        <dbReference type="ARBA" id="ARBA00005854"/>
    </source>
</evidence>
<evidence type="ECO:0000313" key="15">
    <source>
        <dbReference type="Proteomes" id="UP000719942"/>
    </source>
</evidence>
<dbReference type="PANTHER" id="PTHR42938:SF47">
    <property type="entry name" value="HYDROXYPYRUVATE REDUCTASE"/>
    <property type="match status" value="1"/>
</dbReference>
<evidence type="ECO:0000256" key="12">
    <source>
        <dbReference type="RuleBase" id="RU003719"/>
    </source>
</evidence>
<evidence type="ECO:0000313" key="14">
    <source>
        <dbReference type="EMBL" id="MBW7572549.1"/>
    </source>
</evidence>
<dbReference type="InterPro" id="IPR002912">
    <property type="entry name" value="ACT_dom"/>
</dbReference>